<feature type="transmembrane region" description="Helical" evidence="5">
    <location>
        <begin position="755"/>
        <end position="781"/>
    </location>
</feature>
<dbReference type="PANTHER" id="PTHR12714:SF9">
    <property type="entry name" value="PROTEIN-S-ISOPRENYLCYSTEINE O-METHYLTRANSFERASE"/>
    <property type="match status" value="1"/>
</dbReference>
<keyword evidence="2 5" id="KW-0812">Transmembrane</keyword>
<keyword evidence="3 5" id="KW-1133">Transmembrane helix</keyword>
<reference evidence="8" key="1">
    <citation type="submission" date="2021-02" db="EMBL/GenBank/DDBJ databases">
        <authorList>
            <person name="Dougan E. K."/>
            <person name="Rhodes N."/>
            <person name="Thang M."/>
            <person name="Chan C."/>
        </authorList>
    </citation>
    <scope>NUCLEOTIDE SEQUENCE</scope>
</reference>
<dbReference type="Proteomes" id="UP000601435">
    <property type="component" value="Unassembled WGS sequence"/>
</dbReference>
<dbReference type="EMBL" id="CAJNJA010086297">
    <property type="protein sequence ID" value="CAE7938432.1"/>
    <property type="molecule type" value="Genomic_DNA"/>
</dbReference>
<evidence type="ECO:0000256" key="1">
    <source>
        <dbReference type="ARBA" id="ARBA00004141"/>
    </source>
</evidence>
<dbReference type="PANTHER" id="PTHR12714">
    <property type="entry name" value="PROTEIN-S ISOPRENYLCYSTEINE O-METHYLTRANSFERASE"/>
    <property type="match status" value="1"/>
</dbReference>
<accession>A0A813C5K6</accession>
<evidence type="ECO:0000313" key="8">
    <source>
        <dbReference type="EMBL" id="CAE7938432.1"/>
    </source>
</evidence>
<feature type="transmembrane region" description="Helical" evidence="5">
    <location>
        <begin position="651"/>
        <end position="675"/>
    </location>
</feature>
<feature type="region of interest" description="Disordered" evidence="6">
    <location>
        <begin position="285"/>
        <end position="399"/>
    </location>
</feature>
<keyword evidence="5" id="KW-0808">Transferase</keyword>
<dbReference type="Gene3D" id="1.20.120.1630">
    <property type="match status" value="1"/>
</dbReference>
<dbReference type="SMART" id="SM01052">
    <property type="entry name" value="CAP_GLY"/>
    <property type="match status" value="1"/>
</dbReference>
<feature type="transmembrane region" description="Helical" evidence="5">
    <location>
        <begin position="587"/>
        <end position="605"/>
    </location>
</feature>
<feature type="region of interest" description="Disordered" evidence="6">
    <location>
        <begin position="1252"/>
        <end position="1336"/>
    </location>
</feature>
<dbReference type="GO" id="GO:0005789">
    <property type="term" value="C:endoplasmic reticulum membrane"/>
    <property type="evidence" value="ECO:0007669"/>
    <property type="project" value="UniProtKB-SubCell"/>
</dbReference>
<feature type="transmembrane region" description="Helical" evidence="5">
    <location>
        <begin position="620"/>
        <end position="639"/>
    </location>
</feature>
<dbReference type="OrthoDB" id="422158at2759"/>
<comment type="similarity">
    <text evidence="5">Belongs to the class VI-like SAM-binding methyltransferase superfamily. Isoprenylcysteine carboxyl methyltransferase family.</text>
</comment>
<name>A0A813C5K6_9DINO</name>
<keyword evidence="9" id="KW-1185">Reference proteome</keyword>
<keyword evidence="5" id="KW-0949">S-adenosyl-L-methionine</keyword>
<comment type="subcellular location">
    <subcellularLocation>
        <location evidence="5">Endoplasmic reticulum membrane</location>
        <topology evidence="5">Multi-pass membrane protein</topology>
    </subcellularLocation>
    <subcellularLocation>
        <location evidence="1">Membrane</location>
        <topology evidence="1">Multi-pass membrane protein</topology>
    </subcellularLocation>
</comment>
<feature type="domain" description="CAP-Gly" evidence="7">
    <location>
        <begin position="29"/>
        <end position="84"/>
    </location>
</feature>
<comment type="catalytic activity">
    <reaction evidence="5">
        <text>[protein]-C-terminal S-[(2E,6E)-farnesyl]-L-cysteine + S-adenosyl-L-methionine = [protein]-C-terminal S-[(2E,6E)-farnesyl]-L-cysteine methyl ester + S-adenosyl-L-homocysteine</text>
        <dbReference type="Rhea" id="RHEA:21672"/>
        <dbReference type="Rhea" id="RHEA-COMP:12125"/>
        <dbReference type="Rhea" id="RHEA-COMP:12126"/>
        <dbReference type="ChEBI" id="CHEBI:57856"/>
        <dbReference type="ChEBI" id="CHEBI:59789"/>
        <dbReference type="ChEBI" id="CHEBI:90510"/>
        <dbReference type="ChEBI" id="CHEBI:90511"/>
        <dbReference type="EC" id="2.1.1.100"/>
    </reaction>
</comment>
<evidence type="ECO:0000256" key="2">
    <source>
        <dbReference type="ARBA" id="ARBA00022692"/>
    </source>
</evidence>
<evidence type="ECO:0000256" key="6">
    <source>
        <dbReference type="SAM" id="MobiDB-lite"/>
    </source>
</evidence>
<evidence type="ECO:0000256" key="3">
    <source>
        <dbReference type="ARBA" id="ARBA00022989"/>
    </source>
</evidence>
<feature type="compositionally biased region" description="Low complexity" evidence="6">
    <location>
        <begin position="376"/>
        <end position="399"/>
    </location>
</feature>
<dbReference type="Gene3D" id="2.30.30.190">
    <property type="entry name" value="CAP Gly-rich-like domain"/>
    <property type="match status" value="1"/>
</dbReference>
<dbReference type="InterPro" id="IPR000938">
    <property type="entry name" value="CAP-Gly_domain"/>
</dbReference>
<keyword evidence="4 5" id="KW-0472">Membrane</keyword>
<organism evidence="8 9">
    <name type="scientific">Symbiodinium necroappetens</name>
    <dbReference type="NCBI Taxonomy" id="1628268"/>
    <lineage>
        <taxon>Eukaryota</taxon>
        <taxon>Sar</taxon>
        <taxon>Alveolata</taxon>
        <taxon>Dinophyceae</taxon>
        <taxon>Suessiales</taxon>
        <taxon>Symbiodiniaceae</taxon>
        <taxon>Symbiodinium</taxon>
    </lineage>
</organism>
<proteinExistence type="inferred from homology"/>
<gene>
    <name evidence="8" type="primary">icmt-1</name>
    <name evidence="8" type="ORF">SNEC2469_LOCUS33154</name>
</gene>
<dbReference type="GO" id="GO:0004671">
    <property type="term" value="F:protein C-terminal S-isoprenylcysteine carboxyl O-methyltransferase activity"/>
    <property type="evidence" value="ECO:0007669"/>
    <property type="project" value="UniProtKB-EC"/>
</dbReference>
<protein>
    <recommendedName>
        <fullName evidence="5">Protein-S-isoprenylcysteine O-methyltransferase</fullName>
        <ecNumber evidence="5">2.1.1.100</ecNumber>
    </recommendedName>
</protein>
<feature type="compositionally biased region" description="Acidic residues" evidence="6">
    <location>
        <begin position="1224"/>
        <end position="1235"/>
    </location>
</feature>
<dbReference type="EC" id="2.1.1.100" evidence="5"/>
<dbReference type="GO" id="GO:0032259">
    <property type="term" value="P:methylation"/>
    <property type="evidence" value="ECO:0007669"/>
    <property type="project" value="UniProtKB-KW"/>
</dbReference>
<feature type="region of interest" description="Disordered" evidence="6">
    <location>
        <begin position="1211"/>
        <end position="1235"/>
    </location>
</feature>
<keyword evidence="5" id="KW-0256">Endoplasmic reticulum</keyword>
<evidence type="ECO:0000259" key="7">
    <source>
        <dbReference type="SMART" id="SM01052"/>
    </source>
</evidence>
<dbReference type="InterPro" id="IPR036859">
    <property type="entry name" value="CAP-Gly_dom_sf"/>
</dbReference>
<feature type="transmembrane region" description="Helical" evidence="5">
    <location>
        <begin position="540"/>
        <end position="557"/>
    </location>
</feature>
<dbReference type="InterPro" id="IPR007269">
    <property type="entry name" value="ICMT_MeTrfase"/>
</dbReference>
<feature type="region of interest" description="Disordered" evidence="6">
    <location>
        <begin position="831"/>
        <end position="856"/>
    </location>
</feature>
<keyword evidence="5" id="KW-0489">Methyltransferase</keyword>
<sequence length="1536" mass="169579">MLQPVKHNFIASVLLRCVSPWLDEGVPEVGQRVVYCSDYGLAGVVKFAGSTEFSDGHDWVGTMLDKPRGKNDGSVADMQSTRLQIPKRFVQDCSDSEEVMQKVIATVGDIHAGSVTFQNVSTGIFGLAFRSSRYRVEKLRIRGNEHCDKTAVVRSRSSAGFRGKFGRLCIMDTGTPRITVPPKVFDSAAQLIEAGLRTGLALGGGSTELRFGHDLPDGGSGGSKVSGYQKWAIHYTVFDITNRSVVSSNPQEPGTEASRSAIFQKYLAEAESLGLLPRGKWRRMEELPGQPGQGPQASQEGEQVEDESSQLQPDPATDDVDQGSEKLDLEEASGEQEAGPSTEDPPSNEVFDEAAKPNDGPNQPLEPLQASDDESSSSSQPAEANEPKAAPANAAAGANAAPDRGLAILQKYEEFKEMGHVEAAAAVLRQGLYFCPDSAVLKALAAKEGVELPEEDDSKGPAALMEQMRRREMMMQQMHLAQQRQRMQQIQQWQAHLRNPRYTAPPTLPEPRKGKVVVPPAPTRFYDELEYPDKKKASRGLAAVAVGALFGFVVSILECCSAYYLVWSFLACHLALIILLRDSGSECALLLVCGVLAFHGGHALAELGSWLLAADGEDSLGPWSIVVIFACILYLQSYLKECKTLPPDYLSTLSFFFPVFPAYDAAVALSCLEFFLEWRYFPDFKLWTPLVLLGIVSMALGQGLVSWAARVADRNFWASTRELEEDELVGLEIPNRRVVREGPYAWERHPAYLGALLWGLGTQLALCNPGMLVMVGFVLWASLLHVTMEEEKELYDEFPGLYVNYAALTSCWIPGFPPLLENSAFQREMDDNAPEQEGNELMEQEESEEEIDEEDDLLPTWEGVPKGGAIWNRQFQELRTAAEERDMEALQRRSLKFETGSSVEATRKVKSVQERFESDEPWVAQLVAVHHDCGEIDVDDFVSQLTLLSSPQTRRLQRCATPDCPYRVHEEASFGGYCCKQCHFVHVRGPGKCKGPQHGGRCAQQQGSHLSLQALAKPPLKPQAGVGCVVAGFSSLQRVERMAKPAALSMAEPMPRAARLPKAQTSDADVWSREDDVDYSGLRDAIQAACSYTSSWPGVFLHQVSVDCDGKKLTALGVGRTVEHRIRAALVALSASACVNGQETQDASLQQIAMVARRKKGERCLAGQPTGKRKREDMADVVENLKGLFAHYRSEQLSTLRDLINSVERPAKQQAAGLPKDAVQEEEFEEVEISEEDERRCAEKIECLKAERARQMASQSRRNKAQKSPGSEREAVPAPGDAGEDVRGCYLAPTPKQRSRPRPSSAPQISAATTPPEAPAKSLPKPKPKPKPMPCKVKKLSQPLVPKEPPYPPPAHLRAGMKVFTSPFSPDTRITAEPQFEKLAEMKESVQGLAAGPSIREVAVDELNFTQSSCGERFSDGRTFFELLEGLWTQRIHLSADFLVLDCVETSAGISSFNNRRLFVLKMFQKLKAEEVKVWCTIRRLDPNLESVVEMAFDRGSHGSKKQLTEQLNLVKNILRHRDDIFSKNIRVRYKS</sequence>
<dbReference type="SUPFAM" id="SSF74924">
    <property type="entry name" value="Cap-Gly domain"/>
    <property type="match status" value="1"/>
</dbReference>
<evidence type="ECO:0000256" key="4">
    <source>
        <dbReference type="ARBA" id="ARBA00023136"/>
    </source>
</evidence>
<feature type="transmembrane region" description="Helical" evidence="5">
    <location>
        <begin position="687"/>
        <end position="709"/>
    </location>
</feature>
<evidence type="ECO:0000313" key="9">
    <source>
        <dbReference type="Proteomes" id="UP000601435"/>
    </source>
</evidence>
<comment type="caution">
    <text evidence="8">The sequence shown here is derived from an EMBL/GenBank/DDBJ whole genome shotgun (WGS) entry which is preliminary data.</text>
</comment>
<dbReference type="Pfam" id="PF01302">
    <property type="entry name" value="CAP_GLY"/>
    <property type="match status" value="1"/>
</dbReference>
<evidence type="ECO:0000256" key="5">
    <source>
        <dbReference type="RuleBase" id="RU362022"/>
    </source>
</evidence>
<feature type="compositionally biased region" description="Low complexity" evidence="6">
    <location>
        <begin position="287"/>
        <end position="301"/>
    </location>
</feature>
<dbReference type="Pfam" id="PF04140">
    <property type="entry name" value="ICMT"/>
    <property type="match status" value="1"/>
</dbReference>